<organism evidence="2">
    <name type="scientific">Deinococcus sonorensis KR-87</name>
    <dbReference type="NCBI Taxonomy" id="694439"/>
    <lineage>
        <taxon>Bacteria</taxon>
        <taxon>Thermotogati</taxon>
        <taxon>Deinococcota</taxon>
        <taxon>Deinococci</taxon>
        <taxon>Deinococcales</taxon>
        <taxon>Deinococcaceae</taxon>
        <taxon>Deinococcus</taxon>
    </lineage>
</organism>
<proteinExistence type="predicted"/>
<evidence type="ECO:0000256" key="1">
    <source>
        <dbReference type="SAM" id="SignalP"/>
    </source>
</evidence>
<keyword evidence="2" id="KW-0614">Plasmid</keyword>
<accession>A0AAU7U602</accession>
<feature type="signal peptide" evidence="1">
    <location>
        <begin position="1"/>
        <end position="21"/>
    </location>
</feature>
<dbReference type="EMBL" id="CP158297">
    <property type="protein sequence ID" value="XBV83895.1"/>
    <property type="molecule type" value="Genomic_DNA"/>
</dbReference>
<reference evidence="2" key="1">
    <citation type="submission" date="2024-06" db="EMBL/GenBank/DDBJ databases">
        <title>Draft Genome Sequence of Deinococcus sonorensis Type Strain KR-87, a Biofilm Producing Representative of the Genus Deinococcus.</title>
        <authorList>
            <person name="Boren L.S."/>
            <person name="Grosso R.A."/>
            <person name="Hugenberg-Cox A.N."/>
            <person name="Hill J.T.E."/>
            <person name="Albert C.M."/>
            <person name="Tuohy J.M."/>
        </authorList>
    </citation>
    <scope>NUCLEOTIDE SEQUENCE</scope>
    <source>
        <strain evidence="2">KR-87</strain>
        <plasmid evidence="2">pDson01</plasmid>
    </source>
</reference>
<gene>
    <name evidence="2" type="ORF">ABOD76_02275</name>
</gene>
<evidence type="ECO:0000313" key="2">
    <source>
        <dbReference type="EMBL" id="XBV83895.1"/>
    </source>
</evidence>
<name>A0AAU7U602_9DEIO</name>
<dbReference type="AlphaFoldDB" id="A0AAU7U602"/>
<protein>
    <submittedName>
        <fullName evidence="2">Uncharacterized protein</fullName>
    </submittedName>
</protein>
<dbReference type="KEGG" id="dsc:ABOD76_02275"/>
<sequence length="187" mass="20022">MSRRKRIVLGLMAALQTGALAGGGGGPLDPLALLRRDSRVTQLEVQGTHATAQRWRVQWNAPAALVDLTFSNEAVTAAQAQRVRQITVALQVPAAQGLTLGQVRALDQVTRTLATACLGREVPVLTDVLRGRLNRPLPTSGPLLRLPDGLHIDVEPGEAGSPGRPWLRVTVPLGEQPPRCQMPTGRH</sequence>
<dbReference type="RefSeq" id="WP_350241730.1">
    <property type="nucleotide sequence ID" value="NZ_CP158297.1"/>
</dbReference>
<keyword evidence="1" id="KW-0732">Signal</keyword>
<geneLocation type="plasmid" evidence="2">
    <name>pDson01</name>
</geneLocation>
<feature type="chain" id="PRO_5043784076" evidence="1">
    <location>
        <begin position="22"/>
        <end position="187"/>
    </location>
</feature>